<feature type="domain" description="Formin FH3" evidence="1">
    <location>
        <begin position="4"/>
        <end position="84"/>
    </location>
</feature>
<dbReference type="SUPFAM" id="SSF48371">
    <property type="entry name" value="ARM repeat"/>
    <property type="match status" value="1"/>
</dbReference>
<comment type="caution">
    <text evidence="2">The sequence shown here is derived from an EMBL/GenBank/DDBJ whole genome shotgun (WGS) entry which is preliminary data.</text>
</comment>
<accession>A0ABD0P8W2</accession>
<evidence type="ECO:0000313" key="3">
    <source>
        <dbReference type="Proteomes" id="UP001529510"/>
    </source>
</evidence>
<keyword evidence="3" id="KW-1185">Reference proteome</keyword>
<dbReference type="Gene3D" id="1.10.238.150">
    <property type="entry name" value="Formin, FH3 diaphanous domain"/>
    <property type="match status" value="1"/>
</dbReference>
<organism evidence="2 3">
    <name type="scientific">Cirrhinus mrigala</name>
    <name type="common">Mrigala</name>
    <dbReference type="NCBI Taxonomy" id="683832"/>
    <lineage>
        <taxon>Eukaryota</taxon>
        <taxon>Metazoa</taxon>
        <taxon>Chordata</taxon>
        <taxon>Craniata</taxon>
        <taxon>Vertebrata</taxon>
        <taxon>Euteleostomi</taxon>
        <taxon>Actinopterygii</taxon>
        <taxon>Neopterygii</taxon>
        <taxon>Teleostei</taxon>
        <taxon>Ostariophysi</taxon>
        <taxon>Cypriniformes</taxon>
        <taxon>Cyprinidae</taxon>
        <taxon>Labeoninae</taxon>
        <taxon>Labeonini</taxon>
        <taxon>Cirrhinus</taxon>
    </lineage>
</organism>
<dbReference type="EMBL" id="JAMKFB020000017">
    <property type="protein sequence ID" value="KAL0169456.1"/>
    <property type="molecule type" value="Genomic_DNA"/>
</dbReference>
<dbReference type="PANTHER" id="PTHR46345:SF5">
    <property type="entry name" value="INVERTED FORMIN-2"/>
    <property type="match status" value="1"/>
</dbReference>
<dbReference type="Pfam" id="PF06367">
    <property type="entry name" value="Drf_FH3"/>
    <property type="match status" value="1"/>
</dbReference>
<evidence type="ECO:0000259" key="1">
    <source>
        <dbReference type="Pfam" id="PF06367"/>
    </source>
</evidence>
<sequence length="91" mass="10214">EEDDEDLIIQCEAFEEAMAEDEDELLRLYGGIDMSNHQEVFTSLFNKVSSFPSSLQLLSIMQALLLLGPERADIWQALEALANRAILIAQS</sequence>
<dbReference type="PANTHER" id="PTHR46345">
    <property type="entry name" value="INVERTED FORMIN-2"/>
    <property type="match status" value="1"/>
</dbReference>
<evidence type="ECO:0000313" key="2">
    <source>
        <dbReference type="EMBL" id="KAL0169456.1"/>
    </source>
</evidence>
<dbReference type="AlphaFoldDB" id="A0ABD0P8W2"/>
<feature type="non-terminal residue" evidence="2">
    <location>
        <position position="1"/>
    </location>
</feature>
<dbReference type="Proteomes" id="UP001529510">
    <property type="component" value="Unassembled WGS sequence"/>
</dbReference>
<reference evidence="2 3" key="1">
    <citation type="submission" date="2024-05" db="EMBL/GenBank/DDBJ databases">
        <title>Genome sequencing and assembly of Indian major carp, Cirrhinus mrigala (Hamilton, 1822).</title>
        <authorList>
            <person name="Mohindra V."/>
            <person name="Chowdhury L.M."/>
            <person name="Lal K."/>
            <person name="Jena J.K."/>
        </authorList>
    </citation>
    <scope>NUCLEOTIDE SEQUENCE [LARGE SCALE GENOMIC DNA]</scope>
    <source>
        <strain evidence="2">CM1030</strain>
        <tissue evidence="2">Blood</tissue>
    </source>
</reference>
<gene>
    <name evidence="2" type="ORF">M9458_034052</name>
</gene>
<dbReference type="InterPro" id="IPR010472">
    <property type="entry name" value="FH3_dom"/>
</dbReference>
<proteinExistence type="predicted"/>
<feature type="non-terminal residue" evidence="2">
    <location>
        <position position="91"/>
    </location>
</feature>
<name>A0ABD0P8W2_CIRMR</name>
<protein>
    <recommendedName>
        <fullName evidence="1">Formin FH3 domain-containing protein</fullName>
    </recommendedName>
</protein>
<dbReference type="InterPro" id="IPR016024">
    <property type="entry name" value="ARM-type_fold"/>
</dbReference>